<evidence type="ECO:0000313" key="3">
    <source>
        <dbReference type="Proteomes" id="UP000245783"/>
    </source>
</evidence>
<dbReference type="RefSeq" id="XP_025369098.1">
    <property type="nucleotide sequence ID" value="XM_025510414.1"/>
</dbReference>
<dbReference type="GeneID" id="37032284"/>
<sequence>MSPCCQFLAICHLHQLRPGISADGMVPNALRDDADITKQAARQSSSRRRGFLHDTVGRKKPEVDNGPRRLTHAYSPHGDEVLPCQVRATIAVR</sequence>
<evidence type="ECO:0000256" key="1">
    <source>
        <dbReference type="SAM" id="MobiDB-lite"/>
    </source>
</evidence>
<accession>A0A316VYF0</accession>
<organism evidence="2 3">
    <name type="scientific">Ceraceosorus guamensis</name>
    <dbReference type="NCBI Taxonomy" id="1522189"/>
    <lineage>
        <taxon>Eukaryota</taxon>
        <taxon>Fungi</taxon>
        <taxon>Dikarya</taxon>
        <taxon>Basidiomycota</taxon>
        <taxon>Ustilaginomycotina</taxon>
        <taxon>Exobasidiomycetes</taxon>
        <taxon>Ceraceosorales</taxon>
        <taxon>Ceraceosoraceae</taxon>
        <taxon>Ceraceosorus</taxon>
    </lineage>
</organism>
<evidence type="ECO:0000313" key="2">
    <source>
        <dbReference type="EMBL" id="PWN41938.1"/>
    </source>
</evidence>
<proteinExistence type="predicted"/>
<feature type="region of interest" description="Disordered" evidence="1">
    <location>
        <begin position="37"/>
        <end position="76"/>
    </location>
</feature>
<dbReference type="Proteomes" id="UP000245783">
    <property type="component" value="Unassembled WGS sequence"/>
</dbReference>
<keyword evidence="3" id="KW-1185">Reference proteome</keyword>
<name>A0A316VYF0_9BASI</name>
<feature type="compositionally biased region" description="Basic and acidic residues" evidence="1">
    <location>
        <begin position="51"/>
        <end position="67"/>
    </location>
</feature>
<dbReference type="AlphaFoldDB" id="A0A316VYF0"/>
<protein>
    <submittedName>
        <fullName evidence="2">Uncharacterized protein</fullName>
    </submittedName>
</protein>
<reference evidence="2 3" key="1">
    <citation type="journal article" date="2018" name="Mol. Biol. Evol.">
        <title>Broad Genomic Sampling Reveals a Smut Pathogenic Ancestry of the Fungal Clade Ustilaginomycotina.</title>
        <authorList>
            <person name="Kijpornyongpan T."/>
            <person name="Mondo S.J."/>
            <person name="Barry K."/>
            <person name="Sandor L."/>
            <person name="Lee J."/>
            <person name="Lipzen A."/>
            <person name="Pangilinan J."/>
            <person name="LaButti K."/>
            <person name="Hainaut M."/>
            <person name="Henrissat B."/>
            <person name="Grigoriev I.V."/>
            <person name="Spatafora J.W."/>
            <person name="Aime M.C."/>
        </authorList>
    </citation>
    <scope>NUCLEOTIDE SEQUENCE [LARGE SCALE GENOMIC DNA]</scope>
    <source>
        <strain evidence="2 3">MCA 4658</strain>
    </source>
</reference>
<dbReference type="InParanoid" id="A0A316VYF0"/>
<gene>
    <name evidence="2" type="ORF">IE81DRAFT_148003</name>
</gene>
<dbReference type="EMBL" id="KZ819385">
    <property type="protein sequence ID" value="PWN41938.1"/>
    <property type="molecule type" value="Genomic_DNA"/>
</dbReference>